<dbReference type="EMBL" id="JAGHQM010000133">
    <property type="protein sequence ID" value="KAH0565130.1"/>
    <property type="molecule type" value="Genomic_DNA"/>
</dbReference>
<proteinExistence type="predicted"/>
<reference evidence="2" key="1">
    <citation type="submission" date="2021-03" db="EMBL/GenBank/DDBJ databases">
        <title>Comparative genomics and phylogenomic investigation of the class Geoglossomycetes provide insights into ecological specialization and systematics.</title>
        <authorList>
            <person name="Melie T."/>
            <person name="Pirro S."/>
            <person name="Miller A.N."/>
            <person name="Quandt A."/>
        </authorList>
    </citation>
    <scope>NUCLEOTIDE SEQUENCE</scope>
    <source>
        <strain evidence="2">CAQ_001_2017</strain>
    </source>
</reference>
<sequence length="223" mass="24619">MTTPITQLTVLSLLPNATVEDGSSEPGRIWASALETIALQPGHRHTYWGRQIEDSSILHLHIDWSDISAHRAFLDSQTYKSFSAALSSVLAKPPTIRHANLAPHPLASIFSKKDSPVTELVTFYLPSPLSATTQADFDSTIAAFSAHLTAKAEGSTANAGGWVVEELDHAEVGRVRAYLAAYGWTSVDAHMKYRETKDFLETIVWVREKIVKGEMYHVVFEDV</sequence>
<protein>
    <recommendedName>
        <fullName evidence="1">ABM domain-containing protein</fullName>
    </recommendedName>
</protein>
<gene>
    <name evidence="2" type="ORF">GP486_001481</name>
</gene>
<dbReference type="InterPro" id="IPR007138">
    <property type="entry name" value="ABM_dom"/>
</dbReference>
<dbReference type="InterPro" id="IPR011008">
    <property type="entry name" value="Dimeric_a/b-barrel"/>
</dbReference>
<feature type="domain" description="ABM" evidence="1">
    <location>
        <begin position="28"/>
        <end position="84"/>
    </location>
</feature>
<dbReference type="Proteomes" id="UP000750711">
    <property type="component" value="Unassembled WGS sequence"/>
</dbReference>
<dbReference type="AlphaFoldDB" id="A0A9P8LGU1"/>
<evidence type="ECO:0000313" key="2">
    <source>
        <dbReference type="EMBL" id="KAH0565130.1"/>
    </source>
</evidence>
<evidence type="ECO:0000259" key="1">
    <source>
        <dbReference type="Pfam" id="PF03992"/>
    </source>
</evidence>
<dbReference type="SUPFAM" id="SSF54909">
    <property type="entry name" value="Dimeric alpha+beta barrel"/>
    <property type="match status" value="1"/>
</dbReference>
<accession>A0A9P8LGU1</accession>
<dbReference type="Gene3D" id="3.30.70.100">
    <property type="match status" value="2"/>
</dbReference>
<evidence type="ECO:0000313" key="3">
    <source>
        <dbReference type="Proteomes" id="UP000750711"/>
    </source>
</evidence>
<name>A0A9P8LGU1_9PEZI</name>
<dbReference type="Pfam" id="PF03992">
    <property type="entry name" value="ABM"/>
    <property type="match status" value="1"/>
</dbReference>
<organism evidence="2 3">
    <name type="scientific">Trichoglossum hirsutum</name>
    <dbReference type="NCBI Taxonomy" id="265104"/>
    <lineage>
        <taxon>Eukaryota</taxon>
        <taxon>Fungi</taxon>
        <taxon>Dikarya</taxon>
        <taxon>Ascomycota</taxon>
        <taxon>Pezizomycotina</taxon>
        <taxon>Geoglossomycetes</taxon>
        <taxon>Geoglossales</taxon>
        <taxon>Geoglossaceae</taxon>
        <taxon>Trichoglossum</taxon>
    </lineage>
</organism>
<comment type="caution">
    <text evidence="2">The sequence shown here is derived from an EMBL/GenBank/DDBJ whole genome shotgun (WGS) entry which is preliminary data.</text>
</comment>
<keyword evidence="3" id="KW-1185">Reference proteome</keyword>